<keyword evidence="3" id="KW-1185">Reference proteome</keyword>
<keyword evidence="1" id="KW-0812">Transmembrane</keyword>
<dbReference type="Proteomes" id="UP000198688">
    <property type="component" value="Chromosome I"/>
</dbReference>
<keyword evidence="1" id="KW-1133">Transmembrane helix</keyword>
<dbReference type="RefSeq" id="WP_172890545.1">
    <property type="nucleotide sequence ID" value="NZ_BOMJ01000001.1"/>
</dbReference>
<dbReference type="EMBL" id="LT629758">
    <property type="protein sequence ID" value="SDT19517.1"/>
    <property type="molecule type" value="Genomic_DNA"/>
</dbReference>
<proteinExistence type="predicted"/>
<organism evidence="2 3">
    <name type="scientific">Actinoplanes derwentensis</name>
    <dbReference type="NCBI Taxonomy" id="113562"/>
    <lineage>
        <taxon>Bacteria</taxon>
        <taxon>Bacillati</taxon>
        <taxon>Actinomycetota</taxon>
        <taxon>Actinomycetes</taxon>
        <taxon>Micromonosporales</taxon>
        <taxon>Micromonosporaceae</taxon>
        <taxon>Actinoplanes</taxon>
    </lineage>
</organism>
<accession>A0A1H1YDK1</accession>
<evidence type="ECO:0000313" key="2">
    <source>
        <dbReference type="EMBL" id="SDT19517.1"/>
    </source>
</evidence>
<name>A0A1H1YDK1_9ACTN</name>
<dbReference type="AlphaFoldDB" id="A0A1H1YDK1"/>
<feature type="transmembrane region" description="Helical" evidence="1">
    <location>
        <begin position="6"/>
        <end position="22"/>
    </location>
</feature>
<keyword evidence="1" id="KW-0472">Membrane</keyword>
<feature type="transmembrane region" description="Helical" evidence="1">
    <location>
        <begin position="29"/>
        <end position="46"/>
    </location>
</feature>
<protein>
    <submittedName>
        <fullName evidence="2">Uncharacterized protein</fullName>
    </submittedName>
</protein>
<evidence type="ECO:0000256" key="1">
    <source>
        <dbReference type="SAM" id="Phobius"/>
    </source>
</evidence>
<reference evidence="2 3" key="1">
    <citation type="submission" date="2016-10" db="EMBL/GenBank/DDBJ databases">
        <authorList>
            <person name="de Groot N.N."/>
        </authorList>
    </citation>
    <scope>NUCLEOTIDE SEQUENCE [LARGE SCALE GENOMIC DNA]</scope>
    <source>
        <strain evidence="2 3">DSM 43941</strain>
    </source>
</reference>
<gene>
    <name evidence="2" type="ORF">SAMN04489716_2812</name>
</gene>
<evidence type="ECO:0000313" key="3">
    <source>
        <dbReference type="Proteomes" id="UP000198688"/>
    </source>
</evidence>
<sequence length="48" mass="5074">MSIQGLFYIVAIILLVIAALPVNTGRISLALLGAAFALLAYSWPVLTD</sequence>